<organism evidence="10 11">
    <name type="scientific">Parafannyhessea umbonata</name>
    <dbReference type="NCBI Taxonomy" id="604330"/>
    <lineage>
        <taxon>Bacteria</taxon>
        <taxon>Bacillati</taxon>
        <taxon>Actinomycetota</taxon>
        <taxon>Coriobacteriia</taxon>
        <taxon>Coriobacteriales</taxon>
        <taxon>Atopobiaceae</taxon>
        <taxon>Parafannyhessea</taxon>
    </lineage>
</organism>
<dbReference type="PANTHER" id="PTHR30582">
    <property type="entry name" value="L,D-TRANSPEPTIDASE"/>
    <property type="match status" value="1"/>
</dbReference>
<keyword evidence="8" id="KW-0472">Membrane</keyword>
<dbReference type="InterPro" id="IPR038063">
    <property type="entry name" value="Transpep_catalytic_dom"/>
</dbReference>
<dbReference type="PANTHER" id="PTHR30582:SF33">
    <property type="entry name" value="EXPORTED PROTEIN"/>
    <property type="match status" value="1"/>
</dbReference>
<dbReference type="InterPro" id="IPR005490">
    <property type="entry name" value="LD_TPept_cat_dom"/>
</dbReference>
<dbReference type="SUPFAM" id="SSF141523">
    <property type="entry name" value="L,D-transpeptidase catalytic domain-like"/>
    <property type="match status" value="1"/>
</dbReference>
<dbReference type="RefSeq" id="WP_143327744.1">
    <property type="nucleotide sequence ID" value="NZ_FNWT01000002.1"/>
</dbReference>
<reference evidence="10 11" key="1">
    <citation type="submission" date="2016-10" db="EMBL/GenBank/DDBJ databases">
        <authorList>
            <person name="Varghese N."/>
            <person name="Submissions S."/>
        </authorList>
    </citation>
    <scope>NUCLEOTIDE SEQUENCE [LARGE SCALE GENOMIC DNA]</scope>
    <source>
        <strain evidence="10 11">WCP15</strain>
    </source>
</reference>
<dbReference type="InterPro" id="IPR050979">
    <property type="entry name" value="LD-transpeptidase"/>
</dbReference>
<keyword evidence="2" id="KW-0808">Transferase</keyword>
<evidence type="ECO:0000259" key="9">
    <source>
        <dbReference type="PROSITE" id="PS52029"/>
    </source>
</evidence>
<protein>
    <submittedName>
        <fullName evidence="10">L,D-transpeptidase catalytic domain</fullName>
    </submittedName>
</protein>
<evidence type="ECO:0000256" key="3">
    <source>
        <dbReference type="ARBA" id="ARBA00022960"/>
    </source>
</evidence>
<comment type="pathway">
    <text evidence="1 6">Cell wall biogenesis; peptidoglycan biosynthesis.</text>
</comment>
<keyword evidence="3 6" id="KW-0133">Cell shape</keyword>
<evidence type="ECO:0000256" key="1">
    <source>
        <dbReference type="ARBA" id="ARBA00004752"/>
    </source>
</evidence>
<dbReference type="Pfam" id="PF03734">
    <property type="entry name" value="YkuD"/>
    <property type="match status" value="1"/>
</dbReference>
<feature type="active site" description="Proton donor/acceptor" evidence="6">
    <location>
        <position position="445"/>
    </location>
</feature>
<dbReference type="Proteomes" id="UP000199135">
    <property type="component" value="Unassembled WGS sequence"/>
</dbReference>
<dbReference type="EMBL" id="FNWT01000002">
    <property type="protein sequence ID" value="SEH42149.1"/>
    <property type="molecule type" value="Genomic_DNA"/>
</dbReference>
<evidence type="ECO:0000256" key="7">
    <source>
        <dbReference type="SAM" id="MobiDB-lite"/>
    </source>
</evidence>
<evidence type="ECO:0000256" key="5">
    <source>
        <dbReference type="ARBA" id="ARBA00023316"/>
    </source>
</evidence>
<feature type="transmembrane region" description="Helical" evidence="8">
    <location>
        <begin position="46"/>
        <end position="66"/>
    </location>
</feature>
<keyword evidence="8" id="KW-1133">Transmembrane helix</keyword>
<feature type="domain" description="L,D-TPase catalytic" evidence="9">
    <location>
        <begin position="361"/>
        <end position="490"/>
    </location>
</feature>
<accession>A0A1H6I1B8</accession>
<feature type="active site" description="Nucleophile" evidence="6">
    <location>
        <position position="466"/>
    </location>
</feature>
<evidence type="ECO:0000256" key="6">
    <source>
        <dbReference type="PROSITE-ProRule" id="PRU01373"/>
    </source>
</evidence>
<feature type="compositionally biased region" description="Basic and acidic residues" evidence="7">
    <location>
        <begin position="18"/>
        <end position="31"/>
    </location>
</feature>
<evidence type="ECO:0000256" key="2">
    <source>
        <dbReference type="ARBA" id="ARBA00022679"/>
    </source>
</evidence>
<feature type="region of interest" description="Disordered" evidence="7">
    <location>
        <begin position="1"/>
        <end position="39"/>
    </location>
</feature>
<keyword evidence="11" id="KW-1185">Reference proteome</keyword>
<dbReference type="Gene3D" id="2.40.440.10">
    <property type="entry name" value="L,D-transpeptidase catalytic domain-like"/>
    <property type="match status" value="1"/>
</dbReference>
<dbReference type="CDD" id="cd16913">
    <property type="entry name" value="YkuD_like"/>
    <property type="match status" value="1"/>
</dbReference>
<keyword evidence="5 6" id="KW-0961">Cell wall biogenesis/degradation</keyword>
<keyword evidence="8" id="KW-0812">Transmembrane</keyword>
<gene>
    <name evidence="10" type="ORF">SAMN05216447_10266</name>
</gene>
<evidence type="ECO:0000256" key="4">
    <source>
        <dbReference type="ARBA" id="ARBA00022984"/>
    </source>
</evidence>
<evidence type="ECO:0000256" key="8">
    <source>
        <dbReference type="SAM" id="Phobius"/>
    </source>
</evidence>
<proteinExistence type="predicted"/>
<keyword evidence="4 6" id="KW-0573">Peptidoglycan synthesis</keyword>
<dbReference type="PROSITE" id="PS52029">
    <property type="entry name" value="LD_TPASE"/>
    <property type="match status" value="1"/>
</dbReference>
<sequence>MSQTQQMDRIATAALTPETDKTGAGKPDPRGDAQATKRPKGKAPRIYLAVAAALIAVWGMGCAYFSSHFVPGTTVNGRDVSNMSVEDLAKAVDGDATTWKASVSGDGMSLELSATDIGLKADGDTLAQDALEATDARAWPINLISHQQIRTESGMSVDDGKLLEAIAAAVDVHNADATGPINATGAYNGDTRQFEVVEQKLGTAVDAERTASKVAAEAKALSPSVTLGNDELVQPTVSADSPELASAIEKANAMLAVEIPLTKDGTEVARVTRDSSSSWICIGEDLSVSVSQESVAQWANDSLAAEVAKSDEVNDYALDAAGIAQSVAAGIRDLKSDSIEIPLAIVNSRPPESEGHETRGRHIDVNLTTQYARFYDSDGTVIWRSYLVSGKVSEGRSTPTGTYRINAKRQNETLVGADEDGDGEPDYRSHVTYWMPFIGNAVGLHDASWRSKFGGTIYVYGGSHGCVNLPTDAAAQLYSLVKVGDTVYVHK</sequence>
<evidence type="ECO:0000313" key="10">
    <source>
        <dbReference type="EMBL" id="SEH42149.1"/>
    </source>
</evidence>
<name>A0A1H6I1B8_9ACTN</name>
<comment type="caution">
    <text evidence="10">The sequence shown here is derived from an EMBL/GenBank/DDBJ whole genome shotgun (WGS) entry which is preliminary data.</text>
</comment>
<evidence type="ECO:0000313" key="11">
    <source>
        <dbReference type="Proteomes" id="UP000199135"/>
    </source>
</evidence>